<dbReference type="EMBL" id="BART01040423">
    <property type="protein sequence ID" value="GAH29110.1"/>
    <property type="molecule type" value="Genomic_DNA"/>
</dbReference>
<accession>X1F981</accession>
<feature type="non-terminal residue" evidence="1">
    <location>
        <position position="31"/>
    </location>
</feature>
<comment type="caution">
    <text evidence="1">The sequence shown here is derived from an EMBL/GenBank/DDBJ whole genome shotgun (WGS) entry which is preliminary data.</text>
</comment>
<organism evidence="1">
    <name type="scientific">marine sediment metagenome</name>
    <dbReference type="NCBI Taxonomy" id="412755"/>
    <lineage>
        <taxon>unclassified sequences</taxon>
        <taxon>metagenomes</taxon>
        <taxon>ecological metagenomes</taxon>
    </lineage>
</organism>
<sequence>MPSRILTDVGNIYFTEIDVTADWTTAANAQS</sequence>
<name>X1F981_9ZZZZ</name>
<reference evidence="1" key="1">
    <citation type="journal article" date="2014" name="Front. Microbiol.">
        <title>High frequency of phylogenetically diverse reductive dehalogenase-homologous genes in deep subseafloor sedimentary metagenomes.</title>
        <authorList>
            <person name="Kawai M."/>
            <person name="Futagami T."/>
            <person name="Toyoda A."/>
            <person name="Takaki Y."/>
            <person name="Nishi S."/>
            <person name="Hori S."/>
            <person name="Arai W."/>
            <person name="Tsubouchi T."/>
            <person name="Morono Y."/>
            <person name="Uchiyama I."/>
            <person name="Ito T."/>
            <person name="Fujiyama A."/>
            <person name="Inagaki F."/>
            <person name="Takami H."/>
        </authorList>
    </citation>
    <scope>NUCLEOTIDE SEQUENCE</scope>
    <source>
        <strain evidence="1">Expedition CK06-06</strain>
    </source>
</reference>
<dbReference type="AlphaFoldDB" id="X1F981"/>
<gene>
    <name evidence="1" type="ORF">S01H4_65804</name>
</gene>
<proteinExistence type="predicted"/>
<evidence type="ECO:0000313" key="1">
    <source>
        <dbReference type="EMBL" id="GAH29110.1"/>
    </source>
</evidence>
<protein>
    <submittedName>
        <fullName evidence="1">Uncharacterized protein</fullName>
    </submittedName>
</protein>